<evidence type="ECO:0000256" key="1">
    <source>
        <dbReference type="SAM" id="MobiDB-lite"/>
    </source>
</evidence>
<feature type="non-terminal residue" evidence="2">
    <location>
        <position position="23"/>
    </location>
</feature>
<gene>
    <name evidence="2" type="ORF">AVEN_182752_1</name>
</gene>
<sequence length="23" mass="2320">MEEIKAGVDAAVSKSGSFDAHVA</sequence>
<dbReference type="Proteomes" id="UP000499080">
    <property type="component" value="Unassembled WGS sequence"/>
</dbReference>
<keyword evidence="3" id="KW-1185">Reference proteome</keyword>
<reference evidence="2 3" key="1">
    <citation type="journal article" date="2019" name="Sci. Rep.">
        <title>Orb-weaving spider Araneus ventricosus genome elucidates the spidroin gene catalogue.</title>
        <authorList>
            <person name="Kono N."/>
            <person name="Nakamura H."/>
            <person name="Ohtoshi R."/>
            <person name="Moran D.A.P."/>
            <person name="Shinohara A."/>
            <person name="Yoshida Y."/>
            <person name="Fujiwara M."/>
            <person name="Mori M."/>
            <person name="Tomita M."/>
            <person name="Arakawa K."/>
        </authorList>
    </citation>
    <scope>NUCLEOTIDE SEQUENCE [LARGE SCALE GENOMIC DNA]</scope>
</reference>
<organism evidence="2 3">
    <name type="scientific">Araneus ventricosus</name>
    <name type="common">Orbweaver spider</name>
    <name type="synonym">Epeira ventricosa</name>
    <dbReference type="NCBI Taxonomy" id="182803"/>
    <lineage>
        <taxon>Eukaryota</taxon>
        <taxon>Metazoa</taxon>
        <taxon>Ecdysozoa</taxon>
        <taxon>Arthropoda</taxon>
        <taxon>Chelicerata</taxon>
        <taxon>Arachnida</taxon>
        <taxon>Araneae</taxon>
        <taxon>Araneomorphae</taxon>
        <taxon>Entelegynae</taxon>
        <taxon>Araneoidea</taxon>
        <taxon>Araneidae</taxon>
        <taxon>Araneus</taxon>
    </lineage>
</organism>
<evidence type="ECO:0000313" key="2">
    <source>
        <dbReference type="EMBL" id="GBN47335.1"/>
    </source>
</evidence>
<name>A0A4Y2P5Z2_ARAVE</name>
<evidence type="ECO:0000313" key="3">
    <source>
        <dbReference type="Proteomes" id="UP000499080"/>
    </source>
</evidence>
<dbReference type="AlphaFoldDB" id="A0A4Y2P5Z2"/>
<dbReference type="EMBL" id="BGPR01213610">
    <property type="protein sequence ID" value="GBN47335.1"/>
    <property type="molecule type" value="Genomic_DNA"/>
</dbReference>
<proteinExistence type="predicted"/>
<feature type="region of interest" description="Disordered" evidence="1">
    <location>
        <begin position="1"/>
        <end position="23"/>
    </location>
</feature>
<comment type="caution">
    <text evidence="2">The sequence shown here is derived from an EMBL/GenBank/DDBJ whole genome shotgun (WGS) entry which is preliminary data.</text>
</comment>
<protein>
    <submittedName>
        <fullName evidence="2">Uncharacterized protein</fullName>
    </submittedName>
</protein>
<accession>A0A4Y2P5Z2</accession>